<dbReference type="Proteomes" id="UP000634136">
    <property type="component" value="Unassembled WGS sequence"/>
</dbReference>
<gene>
    <name evidence="2" type="ORF">G2W53_026267</name>
</gene>
<sequence length="54" mass="6329">MANPQEENQEGKAEQLLRQFDLCEKDLKLDRRRQFNSGGEELNSGRGGYGSRWW</sequence>
<feature type="region of interest" description="Disordered" evidence="1">
    <location>
        <begin position="34"/>
        <end position="54"/>
    </location>
</feature>
<proteinExistence type="predicted"/>
<keyword evidence="3" id="KW-1185">Reference proteome</keyword>
<dbReference type="EMBL" id="JAAIUW010000008">
    <property type="protein sequence ID" value="KAF7820812.1"/>
    <property type="molecule type" value="Genomic_DNA"/>
</dbReference>
<accession>A0A834TEQ8</accession>
<evidence type="ECO:0000313" key="3">
    <source>
        <dbReference type="Proteomes" id="UP000634136"/>
    </source>
</evidence>
<evidence type="ECO:0000256" key="1">
    <source>
        <dbReference type="SAM" id="MobiDB-lite"/>
    </source>
</evidence>
<reference evidence="2" key="1">
    <citation type="submission" date="2020-09" db="EMBL/GenBank/DDBJ databases">
        <title>Genome-Enabled Discovery of Anthraquinone Biosynthesis in Senna tora.</title>
        <authorList>
            <person name="Kang S.-H."/>
            <person name="Pandey R.P."/>
            <person name="Lee C.-M."/>
            <person name="Sim J.-S."/>
            <person name="Jeong J.-T."/>
            <person name="Choi B.-S."/>
            <person name="Jung M."/>
            <person name="Ginzburg D."/>
            <person name="Zhao K."/>
            <person name="Won S.Y."/>
            <person name="Oh T.-J."/>
            <person name="Yu Y."/>
            <person name="Kim N.-H."/>
            <person name="Lee O.R."/>
            <person name="Lee T.-H."/>
            <person name="Bashyal P."/>
            <person name="Kim T.-S."/>
            <person name="Lee W.-H."/>
            <person name="Kawkins C."/>
            <person name="Kim C.-K."/>
            <person name="Kim J.S."/>
            <person name="Ahn B.O."/>
            <person name="Rhee S.Y."/>
            <person name="Sohng J.K."/>
        </authorList>
    </citation>
    <scope>NUCLEOTIDE SEQUENCE</scope>
    <source>
        <tissue evidence="2">Leaf</tissue>
    </source>
</reference>
<feature type="compositionally biased region" description="Gly residues" evidence="1">
    <location>
        <begin position="45"/>
        <end position="54"/>
    </location>
</feature>
<organism evidence="2 3">
    <name type="scientific">Senna tora</name>
    <dbReference type="NCBI Taxonomy" id="362788"/>
    <lineage>
        <taxon>Eukaryota</taxon>
        <taxon>Viridiplantae</taxon>
        <taxon>Streptophyta</taxon>
        <taxon>Embryophyta</taxon>
        <taxon>Tracheophyta</taxon>
        <taxon>Spermatophyta</taxon>
        <taxon>Magnoliopsida</taxon>
        <taxon>eudicotyledons</taxon>
        <taxon>Gunneridae</taxon>
        <taxon>Pentapetalae</taxon>
        <taxon>rosids</taxon>
        <taxon>fabids</taxon>
        <taxon>Fabales</taxon>
        <taxon>Fabaceae</taxon>
        <taxon>Caesalpinioideae</taxon>
        <taxon>Cassia clade</taxon>
        <taxon>Senna</taxon>
    </lineage>
</organism>
<protein>
    <submittedName>
        <fullName evidence="2">Uncharacterized protein</fullName>
    </submittedName>
</protein>
<comment type="caution">
    <text evidence="2">The sequence shown here is derived from an EMBL/GenBank/DDBJ whole genome shotgun (WGS) entry which is preliminary data.</text>
</comment>
<evidence type="ECO:0000313" key="2">
    <source>
        <dbReference type="EMBL" id="KAF7820812.1"/>
    </source>
</evidence>
<name>A0A834TEQ8_9FABA</name>
<dbReference type="AlphaFoldDB" id="A0A834TEQ8"/>